<evidence type="ECO:0000313" key="6">
    <source>
        <dbReference type="Proteomes" id="UP000663869"/>
    </source>
</evidence>
<dbReference type="PANTHER" id="PTHR24104">
    <property type="entry name" value="E3 UBIQUITIN-PROTEIN LIGASE NHLRC1-RELATED"/>
    <property type="match status" value="1"/>
</dbReference>
<evidence type="ECO:0000256" key="3">
    <source>
        <dbReference type="SAM" id="MobiDB-lite"/>
    </source>
</evidence>
<dbReference type="Gene3D" id="2.120.10.30">
    <property type="entry name" value="TolB, C-terminal domain"/>
    <property type="match status" value="1"/>
</dbReference>
<dbReference type="AlphaFoldDB" id="A0A818ZZ78"/>
<evidence type="ECO:0000313" key="4">
    <source>
        <dbReference type="EMBL" id="CAF3779532.1"/>
    </source>
</evidence>
<name>A0A818ZZ78_9BILA</name>
<accession>A0A818ZZ78</accession>
<dbReference type="PROSITE" id="PS51125">
    <property type="entry name" value="NHL"/>
    <property type="match status" value="1"/>
</dbReference>
<feature type="non-terminal residue" evidence="4">
    <location>
        <position position="1"/>
    </location>
</feature>
<comment type="caution">
    <text evidence="4">The sequence shown here is derived from an EMBL/GenBank/DDBJ whole genome shotgun (WGS) entry which is preliminary data.</text>
</comment>
<sequence>MSLNDKTSKIVNVTGTGTSGSGLDQFSKPWGIFVDNNFTLYVAECGNNRIQRFQLGEKNGTTIAGNGTTIAGNGTLKNLELKCPTDIILDADGNLFIADNDNSRIIRVIHDAYHCVVGCNRNSTTVSEKLNKSYAVRFDSRGNLFVADEYNHRIQNFTLATNSCDSAATEAPTTQVTTEAPITQETTAAAESTTKASTILATTIQSTTAAGTTIKPATTTTTTSTSASTSTSTQTTNSSLSPNS</sequence>
<dbReference type="InterPro" id="IPR001258">
    <property type="entry name" value="NHL_repeat"/>
</dbReference>
<feature type="repeat" description="NHL" evidence="2">
    <location>
        <begin position="17"/>
        <end position="56"/>
    </location>
</feature>
<dbReference type="Gene3D" id="2.40.10.500">
    <property type="match status" value="1"/>
</dbReference>
<dbReference type="Proteomes" id="UP000663862">
    <property type="component" value="Unassembled WGS sequence"/>
</dbReference>
<dbReference type="InterPro" id="IPR011042">
    <property type="entry name" value="6-blade_b-propeller_TolB-like"/>
</dbReference>
<evidence type="ECO:0008006" key="7">
    <source>
        <dbReference type="Google" id="ProtNLM"/>
    </source>
</evidence>
<feature type="region of interest" description="Disordered" evidence="3">
    <location>
        <begin position="215"/>
        <end position="244"/>
    </location>
</feature>
<evidence type="ECO:0000313" key="5">
    <source>
        <dbReference type="EMBL" id="CAF4680263.1"/>
    </source>
</evidence>
<dbReference type="CDD" id="cd05819">
    <property type="entry name" value="NHL"/>
    <property type="match status" value="1"/>
</dbReference>
<protein>
    <recommendedName>
        <fullName evidence="7">NHL repeat containing protein</fullName>
    </recommendedName>
</protein>
<keyword evidence="1" id="KW-0677">Repeat</keyword>
<evidence type="ECO:0000256" key="2">
    <source>
        <dbReference type="PROSITE-ProRule" id="PRU00504"/>
    </source>
</evidence>
<proteinExistence type="predicted"/>
<gene>
    <name evidence="4" type="ORF">FME351_LOCUS32429</name>
    <name evidence="5" type="ORF">TSG867_LOCUS32341</name>
</gene>
<dbReference type="InterPro" id="IPR050952">
    <property type="entry name" value="TRIM-NHL_E3_ligases"/>
</dbReference>
<organism evidence="4 6">
    <name type="scientific">Rotaria socialis</name>
    <dbReference type="NCBI Taxonomy" id="392032"/>
    <lineage>
        <taxon>Eukaryota</taxon>
        <taxon>Metazoa</taxon>
        <taxon>Spiralia</taxon>
        <taxon>Gnathifera</taxon>
        <taxon>Rotifera</taxon>
        <taxon>Eurotatoria</taxon>
        <taxon>Bdelloidea</taxon>
        <taxon>Philodinida</taxon>
        <taxon>Philodinidae</taxon>
        <taxon>Rotaria</taxon>
    </lineage>
</organism>
<dbReference type="EMBL" id="CAJNYU010004630">
    <property type="protein sequence ID" value="CAF3779532.1"/>
    <property type="molecule type" value="Genomic_DNA"/>
</dbReference>
<dbReference type="EMBL" id="CAJOBQ010007202">
    <property type="protein sequence ID" value="CAF4680263.1"/>
    <property type="molecule type" value="Genomic_DNA"/>
</dbReference>
<reference evidence="4" key="1">
    <citation type="submission" date="2021-02" db="EMBL/GenBank/DDBJ databases">
        <authorList>
            <person name="Nowell W R."/>
        </authorList>
    </citation>
    <scope>NUCLEOTIDE SEQUENCE</scope>
</reference>
<evidence type="ECO:0000256" key="1">
    <source>
        <dbReference type="ARBA" id="ARBA00022737"/>
    </source>
</evidence>
<dbReference type="Pfam" id="PF01436">
    <property type="entry name" value="NHL"/>
    <property type="match status" value="2"/>
</dbReference>
<dbReference type="Proteomes" id="UP000663869">
    <property type="component" value="Unassembled WGS sequence"/>
</dbReference>
<dbReference type="SUPFAM" id="SSF63829">
    <property type="entry name" value="Calcium-dependent phosphotriesterase"/>
    <property type="match status" value="1"/>
</dbReference>